<proteinExistence type="predicted"/>
<name>A0A6J5NB93_9CAUD</name>
<protein>
    <submittedName>
        <fullName evidence="1">Uncharacterized protein</fullName>
    </submittedName>
</protein>
<gene>
    <name evidence="1" type="ORF">UFOVP602_28</name>
</gene>
<evidence type="ECO:0000313" key="1">
    <source>
        <dbReference type="EMBL" id="CAB4152859.1"/>
    </source>
</evidence>
<organism evidence="1">
    <name type="scientific">uncultured Caudovirales phage</name>
    <dbReference type="NCBI Taxonomy" id="2100421"/>
    <lineage>
        <taxon>Viruses</taxon>
        <taxon>Duplodnaviria</taxon>
        <taxon>Heunggongvirae</taxon>
        <taxon>Uroviricota</taxon>
        <taxon>Caudoviricetes</taxon>
        <taxon>Peduoviridae</taxon>
        <taxon>Maltschvirus</taxon>
        <taxon>Maltschvirus maltsch</taxon>
    </lineage>
</organism>
<sequence>MTHINQPRPIPTHIIRQHLEHNPQGLTVAELAHRTGSHGAESKALERWLVPIREALEELEVLGLAVRNGSKWIDSRHAK</sequence>
<accession>A0A6J5NB93</accession>
<reference evidence="1" key="1">
    <citation type="submission" date="2020-04" db="EMBL/GenBank/DDBJ databases">
        <authorList>
            <person name="Chiriac C."/>
            <person name="Salcher M."/>
            <person name="Ghai R."/>
            <person name="Kavagutti S V."/>
        </authorList>
    </citation>
    <scope>NUCLEOTIDE SEQUENCE</scope>
</reference>
<dbReference type="EMBL" id="LR796591">
    <property type="protein sequence ID" value="CAB4152859.1"/>
    <property type="molecule type" value="Genomic_DNA"/>
</dbReference>